<dbReference type="InterPro" id="IPR003697">
    <property type="entry name" value="Maf-like"/>
</dbReference>
<reference evidence="3 4" key="1">
    <citation type="submission" date="2009-07" db="EMBL/GenBank/DDBJ databases">
        <authorList>
            <person name="Madupu R."/>
            <person name="Sebastian Y."/>
            <person name="Durkin A.S."/>
            <person name="Torralba M."/>
            <person name="Methe B."/>
            <person name="Sutton G.G."/>
            <person name="Strausberg R.L."/>
            <person name="Nelson K.E."/>
        </authorList>
    </citation>
    <scope>NUCLEOTIDE SEQUENCE [LARGE SCALE GENOMIC DNA]</scope>
    <source>
        <strain evidence="3 4">RM3268</strain>
    </source>
</reference>
<dbReference type="AlphaFoldDB" id="C8PIX7"/>
<dbReference type="Pfam" id="PF02545">
    <property type="entry name" value="Maf"/>
    <property type="match status" value="1"/>
</dbReference>
<accession>C8PIX7</accession>
<organism evidence="3 4">
    <name type="scientific">Campylobacter gracilis RM3268</name>
    <dbReference type="NCBI Taxonomy" id="553220"/>
    <lineage>
        <taxon>Bacteria</taxon>
        <taxon>Pseudomonadati</taxon>
        <taxon>Campylobacterota</taxon>
        <taxon>Epsilonproteobacteria</taxon>
        <taxon>Campylobacterales</taxon>
        <taxon>Campylobacteraceae</taxon>
        <taxon>Campylobacter</taxon>
    </lineage>
</organism>
<keyword evidence="1" id="KW-0378">Hydrolase</keyword>
<gene>
    <name evidence="3" type="ORF">CAMGR0001_1176</name>
</gene>
<evidence type="ECO:0000256" key="2">
    <source>
        <dbReference type="ARBA" id="ARBA00023080"/>
    </source>
</evidence>
<dbReference type="STRING" id="824.CGRAC_0967"/>
<sequence length="92" mass="9997">MLQAQSGASCAVYTAMIFCSKALELSALSVASFEFAEFNEADLKGYIASGDWCGKAGAMSIEGFNEKYIKSSRGSKFTAMGLDLEILKRFVW</sequence>
<evidence type="ECO:0000313" key="3">
    <source>
        <dbReference type="EMBL" id="EEV16882.1"/>
    </source>
</evidence>
<dbReference type="SUPFAM" id="SSF52972">
    <property type="entry name" value="ITPase-like"/>
    <property type="match status" value="1"/>
</dbReference>
<keyword evidence="2" id="KW-0546">Nucleotide metabolism</keyword>
<keyword evidence="4" id="KW-1185">Reference proteome</keyword>
<dbReference type="GO" id="GO:0047429">
    <property type="term" value="F:nucleoside triphosphate diphosphatase activity"/>
    <property type="evidence" value="ECO:0007669"/>
    <property type="project" value="InterPro"/>
</dbReference>
<proteinExistence type="predicted"/>
<comment type="caution">
    <text evidence="3">The sequence shown here is derived from an EMBL/GenBank/DDBJ whole genome shotgun (WGS) entry which is preliminary data.</text>
</comment>
<dbReference type="InterPro" id="IPR029001">
    <property type="entry name" value="ITPase-like_fam"/>
</dbReference>
<dbReference type="Proteomes" id="UP000005709">
    <property type="component" value="Unassembled WGS sequence"/>
</dbReference>
<name>C8PIX7_9BACT</name>
<evidence type="ECO:0000313" key="4">
    <source>
        <dbReference type="Proteomes" id="UP000005709"/>
    </source>
</evidence>
<dbReference type="Gene3D" id="3.90.950.10">
    <property type="match status" value="1"/>
</dbReference>
<dbReference type="EMBL" id="ACYG01000027">
    <property type="protein sequence ID" value="EEV16882.1"/>
    <property type="molecule type" value="Genomic_DNA"/>
</dbReference>
<dbReference type="eggNOG" id="COG0424">
    <property type="taxonomic scope" value="Bacteria"/>
</dbReference>
<dbReference type="GO" id="GO:0009117">
    <property type="term" value="P:nucleotide metabolic process"/>
    <property type="evidence" value="ECO:0007669"/>
    <property type="project" value="UniProtKB-KW"/>
</dbReference>
<protein>
    <submittedName>
        <fullName evidence="3">Putative Maf-like protein</fullName>
    </submittedName>
</protein>
<evidence type="ECO:0000256" key="1">
    <source>
        <dbReference type="ARBA" id="ARBA00022801"/>
    </source>
</evidence>